<name>A0A8D8AYY3_CULPI</name>
<dbReference type="AlphaFoldDB" id="A0A8D8AYY3"/>
<proteinExistence type="predicted"/>
<sequence>MFGRLRCRSYFHPVCQFPLIVLLFKHGYKTETCFVFCKKYAFCGKTFREICNATCHSLYSIPTQSFIHDGFLLQVIETQEIPSKLYFFLTNYKSSPTKNMNVNVMKILTQ</sequence>
<organism evidence="1">
    <name type="scientific">Culex pipiens</name>
    <name type="common">House mosquito</name>
    <dbReference type="NCBI Taxonomy" id="7175"/>
    <lineage>
        <taxon>Eukaryota</taxon>
        <taxon>Metazoa</taxon>
        <taxon>Ecdysozoa</taxon>
        <taxon>Arthropoda</taxon>
        <taxon>Hexapoda</taxon>
        <taxon>Insecta</taxon>
        <taxon>Pterygota</taxon>
        <taxon>Neoptera</taxon>
        <taxon>Endopterygota</taxon>
        <taxon>Diptera</taxon>
        <taxon>Nematocera</taxon>
        <taxon>Culicoidea</taxon>
        <taxon>Culicidae</taxon>
        <taxon>Culicinae</taxon>
        <taxon>Culicini</taxon>
        <taxon>Culex</taxon>
        <taxon>Culex</taxon>
    </lineage>
</organism>
<accession>A0A8D8AYY3</accession>
<dbReference type="EMBL" id="HBUE01054969">
    <property type="protein sequence ID" value="CAG6466126.1"/>
    <property type="molecule type" value="Transcribed_RNA"/>
</dbReference>
<evidence type="ECO:0000313" key="1">
    <source>
        <dbReference type="EMBL" id="CAG6466126.1"/>
    </source>
</evidence>
<protein>
    <submittedName>
        <fullName evidence="1">(northern house mosquito) hypothetical protein</fullName>
    </submittedName>
</protein>
<reference evidence="1" key="1">
    <citation type="submission" date="2021-05" db="EMBL/GenBank/DDBJ databases">
        <authorList>
            <person name="Alioto T."/>
            <person name="Alioto T."/>
            <person name="Gomez Garrido J."/>
        </authorList>
    </citation>
    <scope>NUCLEOTIDE SEQUENCE</scope>
</reference>